<keyword evidence="2" id="KW-1185">Reference proteome</keyword>
<dbReference type="Proteomes" id="UP000006242">
    <property type="component" value="Unassembled WGS sequence"/>
</dbReference>
<dbReference type="RefSeq" id="WP_006914454.1">
    <property type="nucleotide sequence ID" value="NZ_AFNV02000015.1"/>
</dbReference>
<organism evidence="1 2">
    <name type="scientific">Salinisphaera shabanensis E1L3A</name>
    <dbReference type="NCBI Taxonomy" id="1033802"/>
    <lineage>
        <taxon>Bacteria</taxon>
        <taxon>Pseudomonadati</taxon>
        <taxon>Pseudomonadota</taxon>
        <taxon>Gammaproteobacteria</taxon>
        <taxon>Salinisphaerales</taxon>
        <taxon>Salinisphaeraceae</taxon>
        <taxon>Salinisphaera</taxon>
    </lineage>
</organism>
<reference evidence="1 2" key="2">
    <citation type="journal article" date="2013" name="PLoS ONE">
        <title>INDIGO - INtegrated Data Warehouse of MIcrobial GenOmes with Examples from the Red Sea Extremophiles.</title>
        <authorList>
            <person name="Alam I."/>
            <person name="Antunes A."/>
            <person name="Kamau A.A."/>
            <person name="Ba Alawi W."/>
            <person name="Kalkatawi M."/>
            <person name="Stingl U."/>
            <person name="Bajic V.B."/>
        </authorList>
    </citation>
    <scope>NUCLEOTIDE SEQUENCE [LARGE SCALE GENOMIC DNA]</scope>
    <source>
        <strain evidence="1 2">E1L3A</strain>
    </source>
</reference>
<dbReference type="InterPro" id="IPR038282">
    <property type="entry name" value="DUF2267_sf"/>
</dbReference>
<sequence length="128" mass="13947">MQTDRFIARVYDACPQLDPDVVHQGTLITLDTLCEHLPKGQTKEMASQLPDEISDAVIAGGNRSETTDVPISLEEFYSKLMFRAELEQADVEALARAVARTLNEALSEGEAKNTALDLPGELSDLLAS</sequence>
<dbReference type="Pfam" id="PF10025">
    <property type="entry name" value="DUF2267"/>
    <property type="match status" value="1"/>
</dbReference>
<name>U2E4R2_9GAMM</name>
<accession>U2E4R2</accession>
<reference evidence="1 2" key="1">
    <citation type="journal article" date="2011" name="J. Bacteriol.">
        <title>Genome sequence of Salinisphaera shabanensis, a gammaproteobacterium from the harsh, variable environment of the brine-seawater interface of the Shaban Deep in the Red Sea.</title>
        <authorList>
            <person name="Antunes A."/>
            <person name="Alam I."/>
            <person name="Bajic V.B."/>
            <person name="Stingl U."/>
        </authorList>
    </citation>
    <scope>NUCLEOTIDE SEQUENCE [LARGE SCALE GENOMIC DNA]</scope>
    <source>
        <strain evidence="1 2">E1L3A</strain>
    </source>
</reference>
<dbReference type="EMBL" id="AFNV02000015">
    <property type="protein sequence ID" value="ERJ18831.1"/>
    <property type="molecule type" value="Genomic_DNA"/>
</dbReference>
<evidence type="ECO:0000313" key="2">
    <source>
        <dbReference type="Proteomes" id="UP000006242"/>
    </source>
</evidence>
<dbReference type="STRING" id="1033802.SSPSH_002324"/>
<comment type="caution">
    <text evidence="1">The sequence shown here is derived from an EMBL/GenBank/DDBJ whole genome shotgun (WGS) entry which is preliminary data.</text>
</comment>
<gene>
    <name evidence="1" type="ORF">SSPSH_002324</name>
</gene>
<dbReference type="AlphaFoldDB" id="U2E4R2"/>
<dbReference type="eggNOG" id="ENOG5030K9M">
    <property type="taxonomic scope" value="Bacteria"/>
</dbReference>
<dbReference type="OrthoDB" id="7062840at2"/>
<proteinExistence type="predicted"/>
<evidence type="ECO:0000313" key="1">
    <source>
        <dbReference type="EMBL" id="ERJ18831.1"/>
    </source>
</evidence>
<protein>
    <submittedName>
        <fullName evidence="1">Uncharacterized protein</fullName>
    </submittedName>
</protein>
<dbReference type="Gene3D" id="1.10.490.110">
    <property type="entry name" value="Uncharacterized conserved protein DUF2267"/>
    <property type="match status" value="1"/>
</dbReference>
<dbReference type="InterPro" id="IPR018727">
    <property type="entry name" value="DUF2267"/>
</dbReference>